<protein>
    <recommendedName>
        <fullName evidence="3">tRNA threonylcarbamoyladenosine biosynthesis protein TsaE</fullName>
    </recommendedName>
    <alternativeName>
        <fullName evidence="10">t(6)A37 threonylcarbamoyladenosine biosynthesis protein TsaE</fullName>
    </alternativeName>
</protein>
<evidence type="ECO:0000256" key="2">
    <source>
        <dbReference type="ARBA" id="ARBA00007599"/>
    </source>
</evidence>
<evidence type="ECO:0000313" key="11">
    <source>
        <dbReference type="EMBL" id="RLK51186.1"/>
    </source>
</evidence>
<keyword evidence="5" id="KW-0819">tRNA processing</keyword>
<dbReference type="PANTHER" id="PTHR33540">
    <property type="entry name" value="TRNA THREONYLCARBAMOYLADENOSINE BIOSYNTHESIS PROTEIN TSAE"/>
    <property type="match status" value="1"/>
</dbReference>
<dbReference type="Pfam" id="PF02367">
    <property type="entry name" value="TsaE"/>
    <property type="match status" value="1"/>
</dbReference>
<evidence type="ECO:0000256" key="10">
    <source>
        <dbReference type="ARBA" id="ARBA00032441"/>
    </source>
</evidence>
<gene>
    <name evidence="11" type="ORF">DFR31_1107</name>
</gene>
<dbReference type="AlphaFoldDB" id="A0A498C9W6"/>
<keyword evidence="12" id="KW-1185">Reference proteome</keyword>
<dbReference type="InterPro" id="IPR003442">
    <property type="entry name" value="T6A_TsaE"/>
</dbReference>
<keyword evidence="7" id="KW-0547">Nucleotide-binding</keyword>
<proteinExistence type="inferred from homology"/>
<dbReference type="Proteomes" id="UP000275461">
    <property type="component" value="Unassembled WGS sequence"/>
</dbReference>
<comment type="caution">
    <text evidence="11">The sequence shown here is derived from an EMBL/GenBank/DDBJ whole genome shotgun (WGS) entry which is preliminary data.</text>
</comment>
<dbReference type="EMBL" id="RCDA01000001">
    <property type="protein sequence ID" value="RLK51186.1"/>
    <property type="molecule type" value="Genomic_DNA"/>
</dbReference>
<evidence type="ECO:0000256" key="8">
    <source>
        <dbReference type="ARBA" id="ARBA00022840"/>
    </source>
</evidence>
<organism evidence="11 12">
    <name type="scientific">Alkalispirillum mobile</name>
    <dbReference type="NCBI Taxonomy" id="85925"/>
    <lineage>
        <taxon>Bacteria</taxon>
        <taxon>Pseudomonadati</taxon>
        <taxon>Pseudomonadota</taxon>
        <taxon>Gammaproteobacteria</taxon>
        <taxon>Chromatiales</taxon>
        <taxon>Ectothiorhodospiraceae</taxon>
        <taxon>Alkalispirillum</taxon>
    </lineage>
</organism>
<keyword evidence="9" id="KW-0460">Magnesium</keyword>
<sequence length="167" mass="18056">MSVLNSLTLTLPDEGATRSLGAALAEALPAGLVCLRGELGAGKTTLVRGLLRHLGHEGAVRSPTYTLVETYTPGQRRVHHLDLYRLADPEELEFIGLRDLLQPGDLVLVEWPERGAGVLPEPVLTLTLEHTGAGREVHLERGPDPEAVDLSRLHLVYKELAATHQSG</sequence>
<dbReference type="GO" id="GO:0046872">
    <property type="term" value="F:metal ion binding"/>
    <property type="evidence" value="ECO:0007669"/>
    <property type="project" value="UniProtKB-KW"/>
</dbReference>
<evidence type="ECO:0000313" key="12">
    <source>
        <dbReference type="Proteomes" id="UP000275461"/>
    </source>
</evidence>
<dbReference type="PANTHER" id="PTHR33540:SF2">
    <property type="entry name" value="TRNA THREONYLCARBAMOYLADENOSINE BIOSYNTHESIS PROTEIN TSAE"/>
    <property type="match status" value="1"/>
</dbReference>
<dbReference type="GO" id="GO:0005524">
    <property type="term" value="F:ATP binding"/>
    <property type="evidence" value="ECO:0007669"/>
    <property type="project" value="UniProtKB-KW"/>
</dbReference>
<dbReference type="SUPFAM" id="SSF52540">
    <property type="entry name" value="P-loop containing nucleoside triphosphate hydrolases"/>
    <property type="match status" value="1"/>
</dbReference>
<accession>A0A498C9W6</accession>
<evidence type="ECO:0000256" key="6">
    <source>
        <dbReference type="ARBA" id="ARBA00022723"/>
    </source>
</evidence>
<dbReference type="RefSeq" id="WP_121441611.1">
    <property type="nucleotide sequence ID" value="NZ_RCDA01000001.1"/>
</dbReference>
<comment type="similarity">
    <text evidence="2">Belongs to the TsaE family.</text>
</comment>
<evidence type="ECO:0000256" key="4">
    <source>
        <dbReference type="ARBA" id="ARBA00022490"/>
    </source>
</evidence>
<evidence type="ECO:0000256" key="1">
    <source>
        <dbReference type="ARBA" id="ARBA00004496"/>
    </source>
</evidence>
<dbReference type="NCBIfam" id="TIGR00150">
    <property type="entry name" value="T6A_YjeE"/>
    <property type="match status" value="1"/>
</dbReference>
<dbReference type="OrthoDB" id="9800307at2"/>
<keyword evidence="6" id="KW-0479">Metal-binding</keyword>
<keyword evidence="8" id="KW-0067">ATP-binding</keyword>
<evidence type="ECO:0000256" key="7">
    <source>
        <dbReference type="ARBA" id="ARBA00022741"/>
    </source>
</evidence>
<dbReference type="GO" id="GO:0005737">
    <property type="term" value="C:cytoplasm"/>
    <property type="evidence" value="ECO:0007669"/>
    <property type="project" value="UniProtKB-SubCell"/>
</dbReference>
<reference evidence="11 12" key="1">
    <citation type="submission" date="2018-10" db="EMBL/GenBank/DDBJ databases">
        <title>Genomic Encyclopedia of Type Strains, Phase IV (KMG-IV): sequencing the most valuable type-strain genomes for metagenomic binning, comparative biology and taxonomic classification.</title>
        <authorList>
            <person name="Goeker M."/>
        </authorList>
    </citation>
    <scope>NUCLEOTIDE SEQUENCE [LARGE SCALE GENOMIC DNA]</scope>
    <source>
        <strain evidence="11 12">DSM 12769</strain>
    </source>
</reference>
<evidence type="ECO:0000256" key="3">
    <source>
        <dbReference type="ARBA" id="ARBA00019010"/>
    </source>
</evidence>
<dbReference type="InterPro" id="IPR027417">
    <property type="entry name" value="P-loop_NTPase"/>
</dbReference>
<dbReference type="GO" id="GO:0002949">
    <property type="term" value="P:tRNA threonylcarbamoyladenosine modification"/>
    <property type="evidence" value="ECO:0007669"/>
    <property type="project" value="InterPro"/>
</dbReference>
<keyword evidence="4" id="KW-0963">Cytoplasm</keyword>
<name>A0A498C9W6_9GAMM</name>
<evidence type="ECO:0000256" key="5">
    <source>
        <dbReference type="ARBA" id="ARBA00022694"/>
    </source>
</evidence>
<dbReference type="Gene3D" id="3.40.50.300">
    <property type="entry name" value="P-loop containing nucleotide triphosphate hydrolases"/>
    <property type="match status" value="1"/>
</dbReference>
<comment type="subcellular location">
    <subcellularLocation>
        <location evidence="1">Cytoplasm</location>
    </subcellularLocation>
</comment>
<evidence type="ECO:0000256" key="9">
    <source>
        <dbReference type="ARBA" id="ARBA00022842"/>
    </source>
</evidence>